<reference evidence="2" key="1">
    <citation type="submission" date="2020-11" db="EMBL/GenBank/DDBJ databases">
        <title>Enhanced detection system for hospital associated transmission using whole genome sequencing surveillance.</title>
        <authorList>
            <person name="Harrison L.H."/>
            <person name="Van Tyne D."/>
            <person name="Marsh J.W."/>
            <person name="Griffith M.P."/>
            <person name="Snyder D.J."/>
            <person name="Cooper V.S."/>
            <person name="Mustapha M."/>
        </authorList>
    </citation>
    <scope>NUCLEOTIDE SEQUENCE</scope>
    <source>
        <strain evidence="2">STEN00053</strain>
        <strain evidence="1">STEN00091</strain>
    </source>
</reference>
<evidence type="ECO:0000313" key="1">
    <source>
        <dbReference type="EMBL" id="MBH1651917.1"/>
    </source>
</evidence>
<evidence type="ECO:0000313" key="3">
    <source>
        <dbReference type="Proteomes" id="UP000634179"/>
    </source>
</evidence>
<dbReference type="EMBL" id="JADUOV010000008">
    <property type="protein sequence ID" value="MBH1790800.1"/>
    <property type="molecule type" value="Genomic_DNA"/>
</dbReference>
<accession>A0AA40YFF6</accession>
<protein>
    <recommendedName>
        <fullName evidence="4">Transposase</fullName>
    </recommendedName>
</protein>
<dbReference type="AlphaFoldDB" id="A0AA40YFF6"/>
<gene>
    <name evidence="1" type="ORF">I5U67_07015</name>
    <name evidence="2" type="ORF">I5V89_13055</name>
</gene>
<evidence type="ECO:0000313" key="2">
    <source>
        <dbReference type="EMBL" id="MBH1790800.1"/>
    </source>
</evidence>
<dbReference type="RefSeq" id="WP_049400426.1">
    <property type="nucleotide sequence ID" value="NZ_AP021908.1"/>
</dbReference>
<proteinExistence type="predicted"/>
<dbReference type="EMBL" id="JADUNP010000010">
    <property type="protein sequence ID" value="MBH1651917.1"/>
    <property type="molecule type" value="Genomic_DNA"/>
</dbReference>
<sequence>MAEVLGCSQSTVERKVAHLAAQAKAHHTKHLTTLSTRYAMFDELETFIHARWKQVSVSVVVRVKTGEVLAFGVARKPSSMRQGIEGNRWVINDRPQVIPRVLSEAAIGMKAGATLASDGDANYGKWVAQTLPGITHAKLRSPTVPEYDPLFAINLAFAKMRNDLARLGRKTWTTTKTLKGLENHLWLWVAWTNDYQLR</sequence>
<evidence type="ECO:0008006" key="4">
    <source>
        <dbReference type="Google" id="ProtNLM"/>
    </source>
</evidence>
<name>A0AA40YFF6_STEMA</name>
<organism evidence="2 3">
    <name type="scientific">Stenotrophomonas maltophilia</name>
    <name type="common">Pseudomonas maltophilia</name>
    <name type="synonym">Xanthomonas maltophilia</name>
    <dbReference type="NCBI Taxonomy" id="40324"/>
    <lineage>
        <taxon>Bacteria</taxon>
        <taxon>Pseudomonadati</taxon>
        <taxon>Pseudomonadota</taxon>
        <taxon>Gammaproteobacteria</taxon>
        <taxon>Lysobacterales</taxon>
        <taxon>Lysobacteraceae</taxon>
        <taxon>Stenotrophomonas</taxon>
        <taxon>Stenotrophomonas maltophilia group</taxon>
    </lineage>
</organism>
<comment type="caution">
    <text evidence="2">The sequence shown here is derived from an EMBL/GenBank/DDBJ whole genome shotgun (WGS) entry which is preliminary data.</text>
</comment>
<dbReference type="Proteomes" id="UP000634179">
    <property type="component" value="Unassembled WGS sequence"/>
</dbReference>
<dbReference type="Proteomes" id="UP000625930">
    <property type="component" value="Unassembled WGS sequence"/>
</dbReference>